<keyword evidence="3" id="KW-1185">Reference proteome</keyword>
<evidence type="ECO:0000256" key="1">
    <source>
        <dbReference type="SAM" id="Phobius"/>
    </source>
</evidence>
<dbReference type="Proteomes" id="UP000672097">
    <property type="component" value="Unassembled WGS sequence"/>
</dbReference>
<proteinExistence type="predicted"/>
<name>A0ABS5E1X6_9BURK</name>
<sequence length="259" mass="27144">MSELSSASVASRGVWWLRPVWLATAFVLFVLAGALIFPVWTSPPPVAAAASAPQGLPWQVKPTAEGSEVFGLLVGQSGLPQAQARFGDNLHLALIQAIGTKDEEAPALEGFVERLEAGFVTGRLVLAFEVDDALRRKAAERSPKREVGSGGRVRQLSLAADDLDVRNAESLASQARLVGLSFTPAARLDEATLVARFGEPAERVTGAGGEVQLLYPATGVAIAVPGANQSASRVVIQYVAPGEFEARLRQPLAAASAAQ</sequence>
<accession>A0ABS5E1X6</accession>
<keyword evidence="1" id="KW-0472">Membrane</keyword>
<evidence type="ECO:0000313" key="3">
    <source>
        <dbReference type="Proteomes" id="UP000672097"/>
    </source>
</evidence>
<feature type="transmembrane region" description="Helical" evidence="1">
    <location>
        <begin position="20"/>
        <end position="40"/>
    </location>
</feature>
<gene>
    <name evidence="2" type="ORF">KAK11_16990</name>
</gene>
<evidence type="ECO:0000313" key="2">
    <source>
        <dbReference type="EMBL" id="MBQ0937026.1"/>
    </source>
</evidence>
<dbReference type="EMBL" id="JAGQDG010000006">
    <property type="protein sequence ID" value="MBQ0937026.1"/>
    <property type="molecule type" value="Genomic_DNA"/>
</dbReference>
<keyword evidence="1" id="KW-0812">Transmembrane</keyword>
<dbReference type="RefSeq" id="WP_210810431.1">
    <property type="nucleotide sequence ID" value="NZ_JAGQDG010000006.1"/>
</dbReference>
<protein>
    <submittedName>
        <fullName evidence="2">Uncharacterized protein</fullName>
    </submittedName>
</protein>
<organism evidence="2 3">
    <name type="scientific">Ideonella paludis</name>
    <dbReference type="NCBI Taxonomy" id="1233411"/>
    <lineage>
        <taxon>Bacteria</taxon>
        <taxon>Pseudomonadati</taxon>
        <taxon>Pseudomonadota</taxon>
        <taxon>Betaproteobacteria</taxon>
        <taxon>Burkholderiales</taxon>
        <taxon>Sphaerotilaceae</taxon>
        <taxon>Ideonella</taxon>
    </lineage>
</organism>
<keyword evidence="1" id="KW-1133">Transmembrane helix</keyword>
<reference evidence="2 3" key="1">
    <citation type="submission" date="2021-04" db="EMBL/GenBank/DDBJ databases">
        <title>The genome sequence of type strain Ideonella paludis KCTC 32238.</title>
        <authorList>
            <person name="Liu Y."/>
        </authorList>
    </citation>
    <scope>NUCLEOTIDE SEQUENCE [LARGE SCALE GENOMIC DNA]</scope>
    <source>
        <strain evidence="2 3">KCTC 32238</strain>
    </source>
</reference>
<comment type="caution">
    <text evidence="2">The sequence shown here is derived from an EMBL/GenBank/DDBJ whole genome shotgun (WGS) entry which is preliminary data.</text>
</comment>